<reference evidence="3 4" key="2">
    <citation type="submission" date="2021-10" db="EMBL/GenBank/DDBJ databases">
        <authorList>
            <person name="Piombo E."/>
        </authorList>
    </citation>
    <scope>NUCLEOTIDE SEQUENCE [LARGE SCALE GENOMIC DNA]</scope>
</reference>
<evidence type="ECO:0000313" key="3">
    <source>
        <dbReference type="EMBL" id="CAH0054144.1"/>
    </source>
</evidence>
<keyword evidence="4" id="KW-1185">Reference proteome</keyword>
<name>A0A9P0EML0_9HYPO</name>
<protein>
    <submittedName>
        <fullName evidence="3">Uncharacterized protein</fullName>
    </submittedName>
</protein>
<feature type="compositionally biased region" description="Polar residues" evidence="2">
    <location>
        <begin position="150"/>
        <end position="159"/>
    </location>
</feature>
<dbReference type="Proteomes" id="UP000775872">
    <property type="component" value="Unassembled WGS sequence"/>
</dbReference>
<reference evidence="4" key="1">
    <citation type="submission" date="2019-06" db="EMBL/GenBank/DDBJ databases">
        <authorList>
            <person name="Broberg M."/>
        </authorList>
    </citation>
    <scope>NUCLEOTIDE SEQUENCE [LARGE SCALE GENOMIC DNA]</scope>
</reference>
<evidence type="ECO:0000256" key="1">
    <source>
        <dbReference type="SAM" id="Coils"/>
    </source>
</evidence>
<dbReference type="AlphaFoldDB" id="A0A9P0EML0"/>
<accession>A0A9P0EML0</accession>
<gene>
    <name evidence="3" type="ORF">CSOL1703_00015340</name>
</gene>
<feature type="coiled-coil region" evidence="1">
    <location>
        <begin position="38"/>
        <end position="113"/>
    </location>
</feature>
<feature type="region of interest" description="Disordered" evidence="2">
    <location>
        <begin position="150"/>
        <end position="177"/>
    </location>
</feature>
<dbReference type="EMBL" id="CABFOC020000046">
    <property type="protein sequence ID" value="CAH0054144.1"/>
    <property type="molecule type" value="Genomic_DNA"/>
</dbReference>
<organism evidence="3 4">
    <name type="scientific">Clonostachys solani</name>
    <dbReference type="NCBI Taxonomy" id="160281"/>
    <lineage>
        <taxon>Eukaryota</taxon>
        <taxon>Fungi</taxon>
        <taxon>Dikarya</taxon>
        <taxon>Ascomycota</taxon>
        <taxon>Pezizomycotina</taxon>
        <taxon>Sordariomycetes</taxon>
        <taxon>Hypocreomycetidae</taxon>
        <taxon>Hypocreales</taxon>
        <taxon>Bionectriaceae</taxon>
        <taxon>Clonostachys</taxon>
    </lineage>
</organism>
<evidence type="ECO:0000313" key="4">
    <source>
        <dbReference type="Proteomes" id="UP000775872"/>
    </source>
</evidence>
<evidence type="ECO:0000256" key="2">
    <source>
        <dbReference type="SAM" id="MobiDB-lite"/>
    </source>
</evidence>
<sequence>MSSFSGYTSGAAPLCMNCLNHSLRTENYQLRQACRYYTDDRNRRIEELNEANRRIEEADEKNRRCEQQAHSLEQQVHSLEQQVHNLEQHIHDLDQQNEESRRETDLIAKMQKDVIEHQSEYIQAIIANGNGAAIQDSENTHFVPEHVSGSETLSTQQLMDFSECEIGPSPKRQKAED</sequence>
<keyword evidence="1" id="KW-0175">Coiled coil</keyword>
<dbReference type="OrthoDB" id="10287170at2759"/>
<proteinExistence type="predicted"/>
<comment type="caution">
    <text evidence="3">The sequence shown here is derived from an EMBL/GenBank/DDBJ whole genome shotgun (WGS) entry which is preliminary data.</text>
</comment>